<dbReference type="Proteomes" id="UP001501734">
    <property type="component" value="Unassembled WGS sequence"/>
</dbReference>
<proteinExistence type="predicted"/>
<keyword evidence="3" id="KW-1185">Reference proteome</keyword>
<evidence type="ECO:0000256" key="1">
    <source>
        <dbReference type="SAM" id="Phobius"/>
    </source>
</evidence>
<gene>
    <name evidence="2" type="ORF">GCM10022410_17480</name>
</gene>
<sequence length="98" mass="11217">MSDQKSEQQQVDASAAEERIQEVIDGVTKKGKKKKRQLKLEKGILKKTFKEYQFQFLLTLIAIVVIIILLTISYKTNPYINDNQEGGMVCKEVISLIE</sequence>
<keyword evidence="1" id="KW-0472">Membrane</keyword>
<keyword evidence="1" id="KW-1133">Transmembrane helix</keyword>
<comment type="caution">
    <text evidence="2">The sequence shown here is derived from an EMBL/GenBank/DDBJ whole genome shotgun (WGS) entry which is preliminary data.</text>
</comment>
<reference evidence="3" key="1">
    <citation type="journal article" date="2019" name="Int. J. Syst. Evol. Microbiol.">
        <title>The Global Catalogue of Microorganisms (GCM) 10K type strain sequencing project: providing services to taxonomists for standard genome sequencing and annotation.</title>
        <authorList>
            <consortium name="The Broad Institute Genomics Platform"/>
            <consortium name="The Broad Institute Genome Sequencing Center for Infectious Disease"/>
            <person name="Wu L."/>
            <person name="Ma J."/>
        </authorList>
    </citation>
    <scope>NUCLEOTIDE SEQUENCE [LARGE SCALE GENOMIC DNA]</scope>
    <source>
        <strain evidence="3">JCM 17250</strain>
    </source>
</reference>
<evidence type="ECO:0000313" key="3">
    <source>
        <dbReference type="Proteomes" id="UP001501734"/>
    </source>
</evidence>
<accession>A0ABP7VRK3</accession>
<keyword evidence="1" id="KW-0812">Transmembrane</keyword>
<dbReference type="EMBL" id="BAABDL010000091">
    <property type="protein sequence ID" value="GAA4072469.1"/>
    <property type="molecule type" value="Genomic_DNA"/>
</dbReference>
<dbReference type="RefSeq" id="WP_344912299.1">
    <property type="nucleotide sequence ID" value="NZ_BAABDL010000091.1"/>
</dbReference>
<evidence type="ECO:0000313" key="2">
    <source>
        <dbReference type="EMBL" id="GAA4072469.1"/>
    </source>
</evidence>
<name>A0ABP7VRK3_9BACI</name>
<organism evidence="2 3">
    <name type="scientific">Amphibacillus indicireducens</name>
    <dbReference type="NCBI Taxonomy" id="1076330"/>
    <lineage>
        <taxon>Bacteria</taxon>
        <taxon>Bacillati</taxon>
        <taxon>Bacillota</taxon>
        <taxon>Bacilli</taxon>
        <taxon>Bacillales</taxon>
        <taxon>Bacillaceae</taxon>
        <taxon>Amphibacillus</taxon>
    </lineage>
</organism>
<feature type="transmembrane region" description="Helical" evidence="1">
    <location>
        <begin position="54"/>
        <end position="74"/>
    </location>
</feature>
<protein>
    <submittedName>
        <fullName evidence="2">Uncharacterized protein</fullName>
    </submittedName>
</protein>